<dbReference type="EMBL" id="JBCLYO010000031">
    <property type="protein sequence ID" value="KAL0076444.1"/>
    <property type="molecule type" value="Genomic_DNA"/>
</dbReference>
<evidence type="ECO:0000313" key="2">
    <source>
        <dbReference type="Proteomes" id="UP001448207"/>
    </source>
</evidence>
<proteinExistence type="predicted"/>
<gene>
    <name evidence="1" type="ORF">J3Q64DRAFT_1703537</name>
</gene>
<keyword evidence="2" id="KW-1185">Reference proteome</keyword>
<organism evidence="1 2">
    <name type="scientific">Phycomyces blakesleeanus</name>
    <dbReference type="NCBI Taxonomy" id="4837"/>
    <lineage>
        <taxon>Eukaryota</taxon>
        <taxon>Fungi</taxon>
        <taxon>Fungi incertae sedis</taxon>
        <taxon>Mucoromycota</taxon>
        <taxon>Mucoromycotina</taxon>
        <taxon>Mucoromycetes</taxon>
        <taxon>Mucorales</taxon>
        <taxon>Phycomycetaceae</taxon>
        <taxon>Phycomyces</taxon>
    </lineage>
</organism>
<accession>A0ABR3AK86</accession>
<comment type="caution">
    <text evidence="1">The sequence shown here is derived from an EMBL/GenBank/DDBJ whole genome shotgun (WGS) entry which is preliminary data.</text>
</comment>
<evidence type="ECO:0000313" key="1">
    <source>
        <dbReference type="EMBL" id="KAL0076444.1"/>
    </source>
</evidence>
<protein>
    <submittedName>
        <fullName evidence="1">Uncharacterized protein</fullName>
    </submittedName>
</protein>
<name>A0ABR3AK86_PHYBL</name>
<sequence>MKTIRQSNRVTMSYFASTNICVGDIHFYFCLTLLIFRLSETIIVIALFKHIIFSRDSQQNKSQFFFRIRVIIFYSDSNIRFILIFYQPAHYTKSRRPSNRSMIQTPKKF</sequence>
<reference evidence="1 2" key="1">
    <citation type="submission" date="2024-04" db="EMBL/GenBank/DDBJ databases">
        <title>Symmetric and asymmetric DNA N6-adenine methylation regulates different biological responses in Mucorales.</title>
        <authorList>
            <consortium name="Lawrence Berkeley National Laboratory"/>
            <person name="Lax C."/>
            <person name="Mondo S.J."/>
            <person name="Osorio-Concepcion M."/>
            <person name="Muszewska A."/>
            <person name="Corrochano-Luque M."/>
            <person name="Gutierrez G."/>
            <person name="Riley R."/>
            <person name="Lipzen A."/>
            <person name="Guo J."/>
            <person name="Hundley H."/>
            <person name="Amirebrahimi M."/>
            <person name="Ng V."/>
            <person name="Lorenzo-Gutierrez D."/>
            <person name="Binder U."/>
            <person name="Yang J."/>
            <person name="Song Y."/>
            <person name="Canovas D."/>
            <person name="Navarro E."/>
            <person name="Freitag M."/>
            <person name="Gabaldon T."/>
            <person name="Grigoriev I.V."/>
            <person name="Corrochano L.M."/>
            <person name="Nicolas F.E."/>
            <person name="Garre V."/>
        </authorList>
    </citation>
    <scope>NUCLEOTIDE SEQUENCE [LARGE SCALE GENOMIC DNA]</scope>
    <source>
        <strain evidence="1 2">L51</strain>
    </source>
</reference>
<dbReference type="Proteomes" id="UP001448207">
    <property type="component" value="Unassembled WGS sequence"/>
</dbReference>